<feature type="region of interest" description="Disordered" evidence="1">
    <location>
        <begin position="312"/>
        <end position="335"/>
    </location>
</feature>
<keyword evidence="2" id="KW-0732">Signal</keyword>
<evidence type="ECO:0000256" key="1">
    <source>
        <dbReference type="SAM" id="MobiDB-lite"/>
    </source>
</evidence>
<protein>
    <submittedName>
        <fullName evidence="3">Uncharacterized protein</fullName>
    </submittedName>
</protein>
<name>A0A8J7TN82_9BACT</name>
<organism evidence="3 4">
    <name type="scientific">Candidatus Obscuribacter phosphatis</name>
    <dbReference type="NCBI Taxonomy" id="1906157"/>
    <lineage>
        <taxon>Bacteria</taxon>
        <taxon>Bacillati</taxon>
        <taxon>Candidatus Melainabacteria</taxon>
        <taxon>Candidatus Obscuribacterales</taxon>
        <taxon>Candidatus Obscuribacteraceae</taxon>
        <taxon>Candidatus Obscuribacter</taxon>
    </lineage>
</organism>
<evidence type="ECO:0000313" key="4">
    <source>
        <dbReference type="Proteomes" id="UP000664277"/>
    </source>
</evidence>
<dbReference type="Gene3D" id="1.25.40.10">
    <property type="entry name" value="Tetratricopeptide repeat domain"/>
    <property type="match status" value="1"/>
</dbReference>
<proteinExistence type="predicted"/>
<reference evidence="3" key="1">
    <citation type="submission" date="2021-02" db="EMBL/GenBank/DDBJ databases">
        <title>Genome-Resolved Metagenomics of a Microbial Community Performing Photosynthetic Biological Nutrient Removal.</title>
        <authorList>
            <person name="Mcdaniel E.A."/>
        </authorList>
    </citation>
    <scope>NUCLEOTIDE SEQUENCE</scope>
    <source>
        <strain evidence="3">UWPOB_OBS1</strain>
    </source>
</reference>
<sequence length="335" mass="35225">MRASRNCINLSLALSLGLCLTFQQGALAQESKLDRMDATAQAAFDQGDYKRASTSFNKLLTELNKDIDSLDKDAQTARKQQAMKTMRRLGQCALAQKDFVTATDLLNKAREASVELAQADSDLDKAFAELSANYREIDPSTLGTEASAALKEVGASKIGVAKTDGGEHIEVTLSEKVVKPINAPGVSHVGFDKTIAFDFNETPDGTVQISNISGLKAKVKVWVDIIASKLSLDAEQKPVAQVTGAKMGISQSVSTKLPDEIYQPIIALIGKVKNVFSDNAGPGSTYENVASGGAQSGGNAAATEIVPVVNSGAQPAVDPSLQPVTPADSPANSNE</sequence>
<dbReference type="AlphaFoldDB" id="A0A8J7TN82"/>
<dbReference type="Proteomes" id="UP000664277">
    <property type="component" value="Unassembled WGS sequence"/>
</dbReference>
<dbReference type="InterPro" id="IPR011990">
    <property type="entry name" value="TPR-like_helical_dom_sf"/>
</dbReference>
<accession>A0A8J7TN82</accession>
<comment type="caution">
    <text evidence="3">The sequence shown here is derived from an EMBL/GenBank/DDBJ whole genome shotgun (WGS) entry which is preliminary data.</text>
</comment>
<evidence type="ECO:0000256" key="2">
    <source>
        <dbReference type="SAM" id="SignalP"/>
    </source>
</evidence>
<feature type="chain" id="PRO_5035276480" evidence="2">
    <location>
        <begin position="29"/>
        <end position="335"/>
    </location>
</feature>
<gene>
    <name evidence="3" type="ORF">J0M35_10390</name>
</gene>
<feature type="signal peptide" evidence="2">
    <location>
        <begin position="1"/>
        <end position="28"/>
    </location>
</feature>
<dbReference type="EMBL" id="JAFLCK010000013">
    <property type="protein sequence ID" value="MBN8660763.1"/>
    <property type="molecule type" value="Genomic_DNA"/>
</dbReference>
<evidence type="ECO:0000313" key="3">
    <source>
        <dbReference type="EMBL" id="MBN8660763.1"/>
    </source>
</evidence>